<evidence type="ECO:0000256" key="1">
    <source>
        <dbReference type="SAM" id="SignalP"/>
    </source>
</evidence>
<dbReference type="PANTHER" id="PTHR34309:SF10">
    <property type="entry name" value="SLR1406 PROTEIN"/>
    <property type="match status" value="1"/>
</dbReference>
<sequence length="174" mass="17660">MGWEKGTYSMKMNCLIAAFALALSAGASVAQNAVVSRPALTASGAKALAGACFAWARKARPDRDIAVAVVDAGGALMYYERTDGATAQTGAYALGKAETARQTGSLSGADMDRLTKNPPDLQVLTFNRLGLQGGVAIRAGDKTLLGAIGVSGMASAEDELCGETAIEKVVGSAS</sequence>
<protein>
    <recommendedName>
        <fullName evidence="4">Heme-binding protein</fullName>
    </recommendedName>
</protein>
<dbReference type="PANTHER" id="PTHR34309">
    <property type="entry name" value="SLR1406 PROTEIN"/>
    <property type="match status" value="1"/>
</dbReference>
<comment type="caution">
    <text evidence="2">The sequence shown here is derived from an EMBL/GenBank/DDBJ whole genome shotgun (WGS) entry which is preliminary data.</text>
</comment>
<dbReference type="InterPro" id="IPR005624">
    <property type="entry name" value="PduO/GlcC-like"/>
</dbReference>
<evidence type="ECO:0008006" key="4">
    <source>
        <dbReference type="Google" id="ProtNLM"/>
    </source>
</evidence>
<gene>
    <name evidence="2" type="ORF">CEJ86_30345</name>
</gene>
<feature type="chain" id="PRO_5014344629" description="Heme-binding protein" evidence="1">
    <location>
        <begin position="31"/>
        <end position="174"/>
    </location>
</feature>
<proteinExistence type="predicted"/>
<dbReference type="Proteomes" id="UP000231987">
    <property type="component" value="Unassembled WGS sequence"/>
</dbReference>
<dbReference type="InterPro" id="IPR052517">
    <property type="entry name" value="GlcG_carb_metab_protein"/>
</dbReference>
<name>A0A2J0YU36_RHIML</name>
<feature type="signal peptide" evidence="1">
    <location>
        <begin position="1"/>
        <end position="30"/>
    </location>
</feature>
<dbReference type="SUPFAM" id="SSF143744">
    <property type="entry name" value="GlcG-like"/>
    <property type="match status" value="1"/>
</dbReference>
<accession>A0A2J0YU36</accession>
<dbReference type="InterPro" id="IPR038084">
    <property type="entry name" value="PduO/GlcC-like_sf"/>
</dbReference>
<evidence type="ECO:0000313" key="3">
    <source>
        <dbReference type="Proteomes" id="UP000231987"/>
    </source>
</evidence>
<dbReference type="Gene3D" id="3.30.450.150">
    <property type="entry name" value="Haem-degrading domain"/>
    <property type="match status" value="1"/>
</dbReference>
<reference evidence="2 3" key="1">
    <citation type="submission" date="2017-06" db="EMBL/GenBank/DDBJ databases">
        <title>Ensifer strains isolated from leguminous trees and herbs display diverse denitrification phenotypes with some acting as strong N2O sinks.</title>
        <authorList>
            <person name="Woliy K."/>
            <person name="Mania D."/>
            <person name="Bakken L.R."/>
            <person name="Frostegard A."/>
        </authorList>
    </citation>
    <scope>NUCLEOTIDE SEQUENCE [LARGE SCALE GENOMIC DNA]</scope>
    <source>
        <strain evidence="2 3">AC50a</strain>
    </source>
</reference>
<organism evidence="2 3">
    <name type="scientific">Rhizobium meliloti</name>
    <name type="common">Ensifer meliloti</name>
    <name type="synonym">Sinorhizobium meliloti</name>
    <dbReference type="NCBI Taxonomy" id="382"/>
    <lineage>
        <taxon>Bacteria</taxon>
        <taxon>Pseudomonadati</taxon>
        <taxon>Pseudomonadota</taxon>
        <taxon>Alphaproteobacteria</taxon>
        <taxon>Hyphomicrobiales</taxon>
        <taxon>Rhizobiaceae</taxon>
        <taxon>Sinorhizobium/Ensifer group</taxon>
        <taxon>Sinorhizobium</taxon>
    </lineage>
</organism>
<dbReference type="AlphaFoldDB" id="A0A2J0YU36"/>
<evidence type="ECO:0000313" key="2">
    <source>
        <dbReference type="EMBL" id="PJR09914.1"/>
    </source>
</evidence>
<dbReference type="Pfam" id="PF03928">
    <property type="entry name" value="HbpS-like"/>
    <property type="match status" value="1"/>
</dbReference>
<dbReference type="EMBL" id="NJGD01000026">
    <property type="protein sequence ID" value="PJR09914.1"/>
    <property type="molecule type" value="Genomic_DNA"/>
</dbReference>
<keyword evidence="1" id="KW-0732">Signal</keyword>